<feature type="repeat" description="TPR" evidence="1">
    <location>
        <begin position="168"/>
        <end position="201"/>
    </location>
</feature>
<dbReference type="PROSITE" id="PS50005">
    <property type="entry name" value="TPR"/>
    <property type="match status" value="2"/>
</dbReference>
<dbReference type="GO" id="GO:0016757">
    <property type="term" value="F:glycosyltransferase activity"/>
    <property type="evidence" value="ECO:0007669"/>
    <property type="project" value="TreeGrafter"/>
</dbReference>
<dbReference type="RefSeq" id="WP_072696577.1">
    <property type="nucleotide sequence ID" value="NZ_FRDI01000003.1"/>
</dbReference>
<gene>
    <name evidence="2" type="ORF">SAMN02745728_00901</name>
</gene>
<organism evidence="2 3">
    <name type="scientific">Desulfovibrio litoralis DSM 11393</name>
    <dbReference type="NCBI Taxonomy" id="1121455"/>
    <lineage>
        <taxon>Bacteria</taxon>
        <taxon>Pseudomonadati</taxon>
        <taxon>Thermodesulfobacteriota</taxon>
        <taxon>Desulfovibrionia</taxon>
        <taxon>Desulfovibrionales</taxon>
        <taxon>Desulfovibrionaceae</taxon>
        <taxon>Desulfovibrio</taxon>
    </lineage>
</organism>
<dbReference type="AlphaFoldDB" id="A0A1M7SG00"/>
<dbReference type="SMART" id="SM00028">
    <property type="entry name" value="TPR"/>
    <property type="match status" value="3"/>
</dbReference>
<evidence type="ECO:0000256" key="1">
    <source>
        <dbReference type="PROSITE-ProRule" id="PRU00339"/>
    </source>
</evidence>
<dbReference type="STRING" id="1121455.SAMN02745728_00901"/>
<dbReference type="EMBL" id="FRDI01000003">
    <property type="protein sequence ID" value="SHN57401.1"/>
    <property type="molecule type" value="Genomic_DNA"/>
</dbReference>
<reference evidence="2 3" key="1">
    <citation type="submission" date="2016-12" db="EMBL/GenBank/DDBJ databases">
        <authorList>
            <person name="Song W.-J."/>
            <person name="Kurnit D.M."/>
        </authorList>
    </citation>
    <scope>NUCLEOTIDE SEQUENCE [LARGE SCALE GENOMIC DNA]</scope>
    <source>
        <strain evidence="2 3">DSM 11393</strain>
    </source>
</reference>
<protein>
    <submittedName>
        <fullName evidence="2">Tetratricopeptide repeat-containing protein</fullName>
    </submittedName>
</protein>
<dbReference type="Proteomes" id="UP000186469">
    <property type="component" value="Unassembled WGS sequence"/>
</dbReference>
<feature type="repeat" description="TPR" evidence="1">
    <location>
        <begin position="202"/>
        <end position="235"/>
    </location>
</feature>
<keyword evidence="1" id="KW-0802">TPR repeat</keyword>
<dbReference type="PANTHER" id="PTHR44998">
    <property type="match status" value="1"/>
</dbReference>
<dbReference type="GO" id="GO:0006493">
    <property type="term" value="P:protein O-linked glycosylation"/>
    <property type="evidence" value="ECO:0007669"/>
    <property type="project" value="TreeGrafter"/>
</dbReference>
<accession>A0A1M7SG00</accession>
<evidence type="ECO:0000313" key="3">
    <source>
        <dbReference type="Proteomes" id="UP000186469"/>
    </source>
</evidence>
<evidence type="ECO:0000313" key="2">
    <source>
        <dbReference type="EMBL" id="SHN57401.1"/>
    </source>
</evidence>
<dbReference type="InterPro" id="IPR011990">
    <property type="entry name" value="TPR-like_helical_dom_sf"/>
</dbReference>
<name>A0A1M7SG00_9BACT</name>
<dbReference type="InterPro" id="IPR019734">
    <property type="entry name" value="TPR_rpt"/>
</dbReference>
<dbReference type="Pfam" id="PF13181">
    <property type="entry name" value="TPR_8"/>
    <property type="match status" value="3"/>
</dbReference>
<keyword evidence="3" id="KW-1185">Reference proteome</keyword>
<dbReference type="Gene3D" id="1.25.40.10">
    <property type="entry name" value="Tetratricopeptide repeat domain"/>
    <property type="match status" value="2"/>
</dbReference>
<dbReference type="PANTHER" id="PTHR44998:SF1">
    <property type="entry name" value="UDP-N-ACETYLGLUCOSAMINE--PEPTIDE N-ACETYLGLUCOSAMINYLTRANSFERASE 110 KDA SUBUNIT"/>
    <property type="match status" value="1"/>
</dbReference>
<proteinExistence type="predicted"/>
<dbReference type="SUPFAM" id="SSF48452">
    <property type="entry name" value="TPR-like"/>
    <property type="match status" value="1"/>
</dbReference>
<dbReference type="OrthoDB" id="5469953at2"/>
<sequence length="266" mass="30399">MSEEQKNNDGYVKIKGIFSSQEVKKVGTGTTSRKTIQKAFWDAIEQDSGNIEVQPLNSNYIPSGPKRTIPRDEFLTKFSPEPEFYTVNVLPKIREINKTIARADRHRANGESFSAEMEYSSALKIDEENIRANFGLGLTYLDRGDTGKADNIFERLVKLDGAFEQEHKHLFNEFGISLRKNKMIDQAVDYYKRAIEISPDDENLSCNMGRAYLEKEDYSNAAIHFIKALELDPKHEIAAKAVMWLQAKNFLNPEQKKKIESILPQS</sequence>